<dbReference type="Proteomes" id="UP000235392">
    <property type="component" value="Unassembled WGS sequence"/>
</dbReference>
<proteinExistence type="predicted"/>
<name>A0A2N5T6U8_9BASI</name>
<evidence type="ECO:0000313" key="2">
    <source>
        <dbReference type="EMBL" id="PLW21176.1"/>
    </source>
</evidence>
<comment type="caution">
    <text evidence="2">The sequence shown here is derived from an EMBL/GenBank/DDBJ whole genome shotgun (WGS) entry which is preliminary data.</text>
</comment>
<evidence type="ECO:0000313" key="3">
    <source>
        <dbReference type="Proteomes" id="UP000235392"/>
    </source>
</evidence>
<dbReference type="EMBL" id="PGCI01000688">
    <property type="protein sequence ID" value="PLW21176.1"/>
    <property type="molecule type" value="Genomic_DNA"/>
</dbReference>
<sequence>MTASPQGTSIGPYRSAERTGGNPATISGLPMTSTLVRSRGHQAASKSLATPGGLERPRGVFQFFRIVPPCTSPAILLVAAGQGDFLSSQVTKVYTLQTSQVTKVDTLQTRQVTKVYTLQTRQVTKVYTLQTRQVTKVYTLQTSQVTKVCTVQTSQVTKLYTLQNSQVTKVYTSQTNL</sequence>
<protein>
    <submittedName>
        <fullName evidence="2">Uncharacterized protein</fullName>
    </submittedName>
</protein>
<organism evidence="2 3">
    <name type="scientific">Puccinia coronata f. sp. avenae</name>
    <dbReference type="NCBI Taxonomy" id="200324"/>
    <lineage>
        <taxon>Eukaryota</taxon>
        <taxon>Fungi</taxon>
        <taxon>Dikarya</taxon>
        <taxon>Basidiomycota</taxon>
        <taxon>Pucciniomycotina</taxon>
        <taxon>Pucciniomycetes</taxon>
        <taxon>Pucciniales</taxon>
        <taxon>Pucciniaceae</taxon>
        <taxon>Puccinia</taxon>
    </lineage>
</organism>
<gene>
    <name evidence="2" type="ORF">PCASD_18779</name>
</gene>
<reference evidence="2 3" key="1">
    <citation type="submission" date="2017-11" db="EMBL/GenBank/DDBJ databases">
        <title>De novo assembly and phasing of dikaryotic genomes from two isolates of Puccinia coronata f. sp. avenae, the causal agent of oat crown rust.</title>
        <authorList>
            <person name="Miller M.E."/>
            <person name="Zhang Y."/>
            <person name="Omidvar V."/>
            <person name="Sperschneider J."/>
            <person name="Schwessinger B."/>
            <person name="Raley C."/>
            <person name="Palmer J.M."/>
            <person name="Garnica D."/>
            <person name="Upadhyaya N."/>
            <person name="Rathjen J."/>
            <person name="Taylor J.M."/>
            <person name="Park R.F."/>
            <person name="Dodds P.N."/>
            <person name="Hirsch C.D."/>
            <person name="Kianian S.F."/>
            <person name="Figueroa M."/>
        </authorList>
    </citation>
    <scope>NUCLEOTIDE SEQUENCE [LARGE SCALE GENOMIC DNA]</scope>
    <source>
        <strain evidence="2">12SD80</strain>
    </source>
</reference>
<dbReference type="AlphaFoldDB" id="A0A2N5T6U8"/>
<evidence type="ECO:0000256" key="1">
    <source>
        <dbReference type="SAM" id="MobiDB-lite"/>
    </source>
</evidence>
<accession>A0A2N5T6U8</accession>
<feature type="region of interest" description="Disordered" evidence="1">
    <location>
        <begin position="1"/>
        <end position="30"/>
    </location>
</feature>